<proteinExistence type="inferred from homology"/>
<feature type="transmembrane region" description="Helical" evidence="7">
    <location>
        <begin position="392"/>
        <end position="410"/>
    </location>
</feature>
<feature type="transmembrane region" description="Helical" evidence="7">
    <location>
        <begin position="263"/>
        <end position="283"/>
    </location>
</feature>
<evidence type="ECO:0000259" key="9">
    <source>
        <dbReference type="Pfam" id="PF00361"/>
    </source>
</evidence>
<protein>
    <submittedName>
        <fullName evidence="10">NADH-quinone oxidoreductase subunit M</fullName>
    </submittedName>
</protein>
<evidence type="ECO:0000256" key="3">
    <source>
        <dbReference type="ARBA" id="ARBA00022692"/>
    </source>
</evidence>
<dbReference type="GO" id="GO:0003954">
    <property type="term" value="F:NADH dehydrogenase activity"/>
    <property type="evidence" value="ECO:0007669"/>
    <property type="project" value="TreeGrafter"/>
</dbReference>
<evidence type="ECO:0000256" key="7">
    <source>
        <dbReference type="SAM" id="Phobius"/>
    </source>
</evidence>
<feature type="transmembrane region" description="Helical" evidence="7">
    <location>
        <begin position="350"/>
        <end position="371"/>
    </location>
</feature>
<dbReference type="InterPro" id="IPR010227">
    <property type="entry name" value="NADH_Q_OxRdtase_chainM/4"/>
</dbReference>
<dbReference type="RefSeq" id="WP_203664088.1">
    <property type="nucleotide sequence ID" value="NZ_BAAAZM010000001.1"/>
</dbReference>
<evidence type="ECO:0000313" key="11">
    <source>
        <dbReference type="Proteomes" id="UP000612808"/>
    </source>
</evidence>
<sequence>MTVLLVATLAVPALGALAAALLPDRTGRVVGTVAAALAFLASVALAFGREPGGTGAIRPWHQLDVPWAPALDLRFHLGVDGISWPLVVLTTLLTLLCCGYTVWRVPVPGVDRPGVDPGGPAEEARPDDRGRYLVALLLAIEVGILGVFESLDLVLFFVFFEIVLLPMYAVIAVWGGPRRRAAATKFVLYTLFGSVLLLAGVFVVVAGAGTADLVTLTQRGGAGLGHGTQVVAFALLALAFAVKSPLWPLHTWLPDAHTEAPTVGSVILAGVLLKMGTYGLLRVAVGTVPGGARTLAPLLGVLATAAILIGALVCLRQTELKRLIAYSSVGHMGFVLLGIATLSATGFQAALVGNIAHGLLTGLLFFLAGALKDRAHTGELDRLGGLREVAPGLAGLLAFAAIGSLGLPGLAGFWGELFTVYAAVRHGGPLWMVLAVLAAVGGALAAAYFLRLLRRVTHGPAVNAVVGLRPTALAGAELVAWSPLVLLALAVGLAPSLVLALTAAPVHALVTAVTP</sequence>
<dbReference type="Proteomes" id="UP000612808">
    <property type="component" value="Unassembled WGS sequence"/>
</dbReference>
<evidence type="ECO:0000256" key="8">
    <source>
        <dbReference type="SAM" id="SignalP"/>
    </source>
</evidence>
<comment type="similarity">
    <text evidence="2">Belongs to the complex I subunit 4 family.</text>
</comment>
<dbReference type="GO" id="GO:0042773">
    <property type="term" value="P:ATP synthesis coupled electron transport"/>
    <property type="evidence" value="ECO:0007669"/>
    <property type="project" value="InterPro"/>
</dbReference>
<comment type="caution">
    <text evidence="10">The sequence shown here is derived from an EMBL/GenBank/DDBJ whole genome shotgun (WGS) entry which is preliminary data.</text>
</comment>
<dbReference type="NCBIfam" id="TIGR01972">
    <property type="entry name" value="NDH_I_M"/>
    <property type="match status" value="1"/>
</dbReference>
<gene>
    <name evidence="10" type="ORF">Aru02nite_65740</name>
</gene>
<evidence type="ECO:0000256" key="5">
    <source>
        <dbReference type="ARBA" id="ARBA00023136"/>
    </source>
</evidence>
<evidence type="ECO:0000313" key="10">
    <source>
        <dbReference type="EMBL" id="GID15685.1"/>
    </source>
</evidence>
<dbReference type="GO" id="GO:0008137">
    <property type="term" value="F:NADH dehydrogenase (ubiquinone) activity"/>
    <property type="evidence" value="ECO:0007669"/>
    <property type="project" value="InterPro"/>
</dbReference>
<feature type="transmembrane region" description="Helical" evidence="7">
    <location>
        <begin position="186"/>
        <end position="211"/>
    </location>
</feature>
<evidence type="ECO:0000256" key="6">
    <source>
        <dbReference type="RuleBase" id="RU000320"/>
    </source>
</evidence>
<keyword evidence="4 7" id="KW-1133">Transmembrane helix</keyword>
<dbReference type="Pfam" id="PF00361">
    <property type="entry name" value="Proton_antipo_M"/>
    <property type="match status" value="1"/>
</dbReference>
<reference evidence="10" key="1">
    <citation type="submission" date="2021-01" db="EMBL/GenBank/DDBJ databases">
        <title>Whole genome shotgun sequence of Actinocatenispora rupis NBRC 107355.</title>
        <authorList>
            <person name="Komaki H."/>
            <person name="Tamura T."/>
        </authorList>
    </citation>
    <scope>NUCLEOTIDE SEQUENCE</scope>
    <source>
        <strain evidence="10">NBRC 107355</strain>
    </source>
</reference>
<feature type="transmembrane region" description="Helical" evidence="7">
    <location>
        <begin position="323"/>
        <end position="344"/>
    </location>
</feature>
<dbReference type="GO" id="GO:0015990">
    <property type="term" value="P:electron transport coupled proton transport"/>
    <property type="evidence" value="ECO:0007669"/>
    <property type="project" value="TreeGrafter"/>
</dbReference>
<dbReference type="EMBL" id="BOMB01000046">
    <property type="protein sequence ID" value="GID15685.1"/>
    <property type="molecule type" value="Genomic_DNA"/>
</dbReference>
<dbReference type="PANTHER" id="PTHR43507">
    <property type="entry name" value="NADH-UBIQUINONE OXIDOREDUCTASE CHAIN 4"/>
    <property type="match status" value="1"/>
</dbReference>
<keyword evidence="5 7" id="KW-0472">Membrane</keyword>
<dbReference type="InterPro" id="IPR001750">
    <property type="entry name" value="ND/Mrp_TM"/>
</dbReference>
<keyword evidence="3 6" id="KW-0812">Transmembrane</keyword>
<dbReference type="PANTHER" id="PTHR43507:SF1">
    <property type="entry name" value="NADH-UBIQUINONE OXIDOREDUCTASE CHAIN 4"/>
    <property type="match status" value="1"/>
</dbReference>
<evidence type="ECO:0000256" key="4">
    <source>
        <dbReference type="ARBA" id="ARBA00022989"/>
    </source>
</evidence>
<feature type="transmembrane region" description="Helical" evidence="7">
    <location>
        <begin position="132"/>
        <end position="148"/>
    </location>
</feature>
<feature type="transmembrane region" description="Helical" evidence="7">
    <location>
        <begin position="430"/>
        <end position="450"/>
    </location>
</feature>
<evidence type="ECO:0000256" key="1">
    <source>
        <dbReference type="ARBA" id="ARBA00004127"/>
    </source>
</evidence>
<name>A0A8J3JC45_9ACTN</name>
<feature type="domain" description="NADH:quinone oxidoreductase/Mrp antiporter transmembrane" evidence="9">
    <location>
        <begin position="150"/>
        <end position="439"/>
    </location>
</feature>
<feature type="transmembrane region" description="Helical" evidence="7">
    <location>
        <begin position="223"/>
        <end position="242"/>
    </location>
</feature>
<dbReference type="GO" id="GO:0048039">
    <property type="term" value="F:ubiquinone binding"/>
    <property type="evidence" value="ECO:0007669"/>
    <property type="project" value="TreeGrafter"/>
</dbReference>
<feature type="chain" id="PRO_5035153433" evidence="8">
    <location>
        <begin position="19"/>
        <end position="515"/>
    </location>
</feature>
<dbReference type="GO" id="GO:0012505">
    <property type="term" value="C:endomembrane system"/>
    <property type="evidence" value="ECO:0007669"/>
    <property type="project" value="UniProtKB-SubCell"/>
</dbReference>
<dbReference type="AlphaFoldDB" id="A0A8J3JC45"/>
<comment type="subcellular location">
    <subcellularLocation>
        <location evidence="1">Endomembrane system</location>
        <topology evidence="1">Multi-pass membrane protein</topology>
    </subcellularLocation>
    <subcellularLocation>
        <location evidence="6">Membrane</location>
        <topology evidence="6">Multi-pass membrane protein</topology>
    </subcellularLocation>
</comment>
<feature type="transmembrane region" description="Helical" evidence="7">
    <location>
        <begin position="28"/>
        <end position="48"/>
    </location>
</feature>
<organism evidence="10 11">
    <name type="scientific">Actinocatenispora rupis</name>
    <dbReference type="NCBI Taxonomy" id="519421"/>
    <lineage>
        <taxon>Bacteria</taxon>
        <taxon>Bacillati</taxon>
        <taxon>Actinomycetota</taxon>
        <taxon>Actinomycetes</taxon>
        <taxon>Micromonosporales</taxon>
        <taxon>Micromonosporaceae</taxon>
        <taxon>Actinocatenispora</taxon>
    </lineage>
</organism>
<feature type="transmembrane region" description="Helical" evidence="7">
    <location>
        <begin position="478"/>
        <end position="501"/>
    </location>
</feature>
<feature type="transmembrane region" description="Helical" evidence="7">
    <location>
        <begin position="154"/>
        <end position="174"/>
    </location>
</feature>
<keyword evidence="8" id="KW-0732">Signal</keyword>
<dbReference type="PRINTS" id="PR01437">
    <property type="entry name" value="NUOXDRDTASE4"/>
</dbReference>
<feature type="signal peptide" evidence="8">
    <location>
        <begin position="1"/>
        <end position="18"/>
    </location>
</feature>
<keyword evidence="11" id="KW-1185">Reference proteome</keyword>
<dbReference type="InterPro" id="IPR003918">
    <property type="entry name" value="NADH_UbQ_OxRdtase"/>
</dbReference>
<accession>A0A8J3JC45</accession>
<feature type="transmembrane region" description="Helical" evidence="7">
    <location>
        <begin position="295"/>
        <end position="316"/>
    </location>
</feature>
<dbReference type="GO" id="GO:0016020">
    <property type="term" value="C:membrane"/>
    <property type="evidence" value="ECO:0007669"/>
    <property type="project" value="UniProtKB-SubCell"/>
</dbReference>
<evidence type="ECO:0000256" key="2">
    <source>
        <dbReference type="ARBA" id="ARBA00009025"/>
    </source>
</evidence>